<evidence type="ECO:0000256" key="5">
    <source>
        <dbReference type="ARBA" id="ARBA00012137"/>
    </source>
</evidence>
<dbReference type="CDD" id="cd02023">
    <property type="entry name" value="UMPK"/>
    <property type="match status" value="1"/>
</dbReference>
<dbReference type="InterPro" id="IPR026008">
    <property type="entry name" value="Uridine_kinase"/>
</dbReference>
<dbReference type="PATRIC" id="fig|70996.4.peg.5459"/>
<dbReference type="InterPro" id="IPR006083">
    <property type="entry name" value="PRK/URK"/>
</dbReference>
<comment type="pathway">
    <text evidence="2 16 17">Pyrimidine metabolism; UMP biosynthesis via salvage pathway; UMP from uridine: step 1/1.</text>
</comment>
<keyword evidence="10 16" id="KW-0418">Kinase</keyword>
<dbReference type="InterPro" id="IPR000764">
    <property type="entry name" value="Uridine_kinase-like"/>
</dbReference>
<evidence type="ECO:0000256" key="2">
    <source>
        <dbReference type="ARBA" id="ARBA00004690"/>
    </source>
</evidence>
<feature type="binding site" evidence="16">
    <location>
        <begin position="14"/>
        <end position="21"/>
    </location>
    <ligand>
        <name>ATP</name>
        <dbReference type="ChEBI" id="CHEBI:30616"/>
    </ligand>
</feature>
<comment type="catalytic activity">
    <reaction evidence="14 17">
        <text>cytidine + ATP = CMP + ADP + H(+)</text>
        <dbReference type="Rhea" id="RHEA:24674"/>
        <dbReference type="ChEBI" id="CHEBI:15378"/>
        <dbReference type="ChEBI" id="CHEBI:17562"/>
        <dbReference type="ChEBI" id="CHEBI:30616"/>
        <dbReference type="ChEBI" id="CHEBI:60377"/>
        <dbReference type="ChEBI" id="CHEBI:456216"/>
        <dbReference type="EC" id="2.7.1.48"/>
    </reaction>
</comment>
<gene>
    <name evidence="16" type="primary">udk</name>
    <name evidence="19" type="ORF">SE18_05330</name>
</gene>
<dbReference type="SUPFAM" id="SSF52540">
    <property type="entry name" value="P-loop containing nucleoside triphosphate hydrolases"/>
    <property type="match status" value="1"/>
</dbReference>
<evidence type="ECO:0000256" key="8">
    <source>
        <dbReference type="ARBA" id="ARBA00022679"/>
    </source>
</evidence>
<dbReference type="NCBIfam" id="NF004018">
    <property type="entry name" value="PRK05480.1"/>
    <property type="match status" value="1"/>
</dbReference>
<dbReference type="Pfam" id="PF00485">
    <property type="entry name" value="PRK"/>
    <property type="match status" value="1"/>
</dbReference>
<evidence type="ECO:0000256" key="11">
    <source>
        <dbReference type="ARBA" id="ARBA00022840"/>
    </source>
</evidence>
<evidence type="ECO:0000256" key="12">
    <source>
        <dbReference type="ARBA" id="ARBA00030641"/>
    </source>
</evidence>
<comment type="similarity">
    <text evidence="4 16 17">Belongs to the uridine kinase family.</text>
</comment>
<dbReference type="GO" id="GO:0004849">
    <property type="term" value="F:uridine kinase activity"/>
    <property type="evidence" value="ECO:0007669"/>
    <property type="project" value="UniProtKB-UniRule"/>
</dbReference>
<comment type="subcellular location">
    <subcellularLocation>
        <location evidence="1 16 17">Cytoplasm</location>
    </subcellularLocation>
</comment>
<name>A0A0P6YB74_9CHLR</name>
<comment type="pathway">
    <text evidence="3 16 17">Pyrimidine metabolism; CTP biosynthesis via salvage pathway; CTP from cytidine: step 1/3.</text>
</comment>
<evidence type="ECO:0000256" key="14">
    <source>
        <dbReference type="ARBA" id="ARBA00047436"/>
    </source>
</evidence>
<evidence type="ECO:0000256" key="6">
    <source>
        <dbReference type="ARBA" id="ARBA00021478"/>
    </source>
</evidence>
<evidence type="ECO:0000259" key="18">
    <source>
        <dbReference type="Pfam" id="PF00485"/>
    </source>
</evidence>
<protein>
    <recommendedName>
        <fullName evidence="6 16">Uridine kinase</fullName>
        <ecNumber evidence="5 16">2.7.1.48</ecNumber>
    </recommendedName>
    <alternativeName>
        <fullName evidence="12 16">Cytidine monophosphokinase</fullName>
    </alternativeName>
    <alternativeName>
        <fullName evidence="13 16">Uridine monophosphokinase</fullName>
    </alternativeName>
</protein>
<dbReference type="UniPathway" id="UPA00579">
    <property type="reaction ID" value="UER00640"/>
</dbReference>
<evidence type="ECO:0000256" key="13">
    <source>
        <dbReference type="ARBA" id="ARBA00031452"/>
    </source>
</evidence>
<sequence length="224" mass="25579">MSAEQRPIVIGVAGGTGSGKTTVSQAILSRVGPSRIAFLQHDSYYRDFAELSFEERLRVNFDHPDSLDSNLLAQHVEALCNGQTIEVPIYDFTRYARRPEVMHVQPRPVILVEGILIFAEAVLRQCMDVKIYVDADADLRFIRRLKRDIAERGRSIESVIEQYTNTVRPMHLEFVEPTKRYADIIIPRGGLNAIAIDMVIARVEYLLAESEKISMQDEHREHRT</sequence>
<evidence type="ECO:0000256" key="9">
    <source>
        <dbReference type="ARBA" id="ARBA00022741"/>
    </source>
</evidence>
<evidence type="ECO:0000256" key="7">
    <source>
        <dbReference type="ARBA" id="ARBA00022490"/>
    </source>
</evidence>
<dbReference type="Proteomes" id="UP000050277">
    <property type="component" value="Unassembled WGS sequence"/>
</dbReference>
<accession>A0A0P6YB74</accession>
<evidence type="ECO:0000256" key="17">
    <source>
        <dbReference type="RuleBase" id="RU003825"/>
    </source>
</evidence>
<dbReference type="AlphaFoldDB" id="A0A0P6YB74"/>
<keyword evidence="20" id="KW-1185">Reference proteome</keyword>
<keyword evidence="8 16" id="KW-0808">Transferase</keyword>
<dbReference type="EC" id="2.7.1.48" evidence="5 16"/>
<evidence type="ECO:0000256" key="15">
    <source>
        <dbReference type="ARBA" id="ARBA00048909"/>
    </source>
</evidence>
<comment type="caution">
    <text evidence="19">The sequence shown here is derived from an EMBL/GenBank/DDBJ whole genome shotgun (WGS) entry which is preliminary data.</text>
</comment>
<dbReference type="InterPro" id="IPR027417">
    <property type="entry name" value="P-loop_NTPase"/>
</dbReference>
<evidence type="ECO:0000256" key="3">
    <source>
        <dbReference type="ARBA" id="ARBA00004784"/>
    </source>
</evidence>
<keyword evidence="11 16" id="KW-0067">ATP-binding</keyword>
<dbReference type="RefSeq" id="WP_054533392.1">
    <property type="nucleotide sequence ID" value="NZ_LGKP01000011.1"/>
</dbReference>
<dbReference type="GO" id="GO:0005737">
    <property type="term" value="C:cytoplasm"/>
    <property type="evidence" value="ECO:0007669"/>
    <property type="project" value="UniProtKB-SubCell"/>
</dbReference>
<reference evidence="19 20" key="1">
    <citation type="submission" date="2015-07" db="EMBL/GenBank/DDBJ databases">
        <title>Whole genome sequence of Herpetosiphon geysericola DSM 7119.</title>
        <authorList>
            <person name="Hemp J."/>
            <person name="Ward L.M."/>
            <person name="Pace L.A."/>
            <person name="Fischer W.W."/>
        </authorList>
    </citation>
    <scope>NUCLEOTIDE SEQUENCE [LARGE SCALE GENOMIC DNA]</scope>
    <source>
        <strain evidence="19 20">DSM 7119</strain>
    </source>
</reference>
<dbReference type="PANTHER" id="PTHR10285">
    <property type="entry name" value="URIDINE KINASE"/>
    <property type="match status" value="1"/>
</dbReference>
<proteinExistence type="inferred from homology"/>
<evidence type="ECO:0000313" key="19">
    <source>
        <dbReference type="EMBL" id="KPL90518.1"/>
    </source>
</evidence>
<dbReference type="PRINTS" id="PR00988">
    <property type="entry name" value="URIDINKINASE"/>
</dbReference>
<dbReference type="NCBIfam" id="TIGR00235">
    <property type="entry name" value="udk"/>
    <property type="match status" value="1"/>
</dbReference>
<dbReference type="GO" id="GO:0044206">
    <property type="term" value="P:UMP salvage"/>
    <property type="evidence" value="ECO:0007669"/>
    <property type="project" value="UniProtKB-UniRule"/>
</dbReference>
<keyword evidence="9 16" id="KW-0547">Nucleotide-binding</keyword>
<evidence type="ECO:0000256" key="1">
    <source>
        <dbReference type="ARBA" id="ARBA00004496"/>
    </source>
</evidence>
<keyword evidence="7 16" id="KW-0963">Cytoplasm</keyword>
<dbReference type="Gene3D" id="3.40.50.300">
    <property type="entry name" value="P-loop containing nucleotide triphosphate hydrolases"/>
    <property type="match status" value="1"/>
</dbReference>
<feature type="domain" description="Phosphoribulokinase/uridine kinase" evidence="18">
    <location>
        <begin position="9"/>
        <end position="194"/>
    </location>
</feature>
<organism evidence="19 20">
    <name type="scientific">Herpetosiphon geysericola</name>
    <dbReference type="NCBI Taxonomy" id="70996"/>
    <lineage>
        <taxon>Bacteria</taxon>
        <taxon>Bacillati</taxon>
        <taxon>Chloroflexota</taxon>
        <taxon>Chloroflexia</taxon>
        <taxon>Herpetosiphonales</taxon>
        <taxon>Herpetosiphonaceae</taxon>
        <taxon>Herpetosiphon</taxon>
    </lineage>
</organism>
<dbReference type="UniPathway" id="UPA00574">
    <property type="reaction ID" value="UER00637"/>
</dbReference>
<dbReference type="STRING" id="70996.SE18_05330"/>
<dbReference type="OrthoDB" id="9777642at2"/>
<evidence type="ECO:0000256" key="10">
    <source>
        <dbReference type="ARBA" id="ARBA00022777"/>
    </source>
</evidence>
<dbReference type="GO" id="GO:0005524">
    <property type="term" value="F:ATP binding"/>
    <property type="evidence" value="ECO:0007669"/>
    <property type="project" value="UniProtKB-UniRule"/>
</dbReference>
<dbReference type="GO" id="GO:0043771">
    <property type="term" value="F:cytidine kinase activity"/>
    <property type="evidence" value="ECO:0007669"/>
    <property type="project" value="RHEA"/>
</dbReference>
<comment type="catalytic activity">
    <reaction evidence="15 16 17">
        <text>uridine + ATP = UMP + ADP + H(+)</text>
        <dbReference type="Rhea" id="RHEA:16825"/>
        <dbReference type="ChEBI" id="CHEBI:15378"/>
        <dbReference type="ChEBI" id="CHEBI:16704"/>
        <dbReference type="ChEBI" id="CHEBI:30616"/>
        <dbReference type="ChEBI" id="CHEBI:57865"/>
        <dbReference type="ChEBI" id="CHEBI:456216"/>
        <dbReference type="EC" id="2.7.1.48"/>
    </reaction>
</comment>
<evidence type="ECO:0000256" key="4">
    <source>
        <dbReference type="ARBA" id="ARBA00005408"/>
    </source>
</evidence>
<dbReference type="HAMAP" id="MF_00551">
    <property type="entry name" value="Uridine_kinase"/>
    <property type="match status" value="1"/>
</dbReference>
<dbReference type="EMBL" id="LGKP01000011">
    <property type="protein sequence ID" value="KPL90518.1"/>
    <property type="molecule type" value="Genomic_DNA"/>
</dbReference>
<evidence type="ECO:0000313" key="20">
    <source>
        <dbReference type="Proteomes" id="UP000050277"/>
    </source>
</evidence>
<evidence type="ECO:0000256" key="16">
    <source>
        <dbReference type="HAMAP-Rule" id="MF_00551"/>
    </source>
</evidence>
<dbReference type="GO" id="GO:0044211">
    <property type="term" value="P:CTP salvage"/>
    <property type="evidence" value="ECO:0007669"/>
    <property type="project" value="UniProtKB-UniRule"/>
</dbReference>